<evidence type="ECO:0000256" key="2">
    <source>
        <dbReference type="ARBA" id="ARBA00022729"/>
    </source>
</evidence>
<dbReference type="NCBIfam" id="NF038402">
    <property type="entry name" value="TroA_like"/>
    <property type="match status" value="1"/>
</dbReference>
<accession>A0ABS6JKQ6</accession>
<feature type="domain" description="Fe/B12 periplasmic-binding" evidence="3">
    <location>
        <begin position="2"/>
        <end position="258"/>
    </location>
</feature>
<dbReference type="RefSeq" id="WP_217067566.1">
    <property type="nucleotide sequence ID" value="NZ_JAHQCS010000135.1"/>
</dbReference>
<organism evidence="4 5">
    <name type="scientific">Evansella tamaricis</name>
    <dbReference type="NCBI Taxonomy" id="2069301"/>
    <lineage>
        <taxon>Bacteria</taxon>
        <taxon>Bacillati</taxon>
        <taxon>Bacillota</taxon>
        <taxon>Bacilli</taxon>
        <taxon>Bacillales</taxon>
        <taxon>Bacillaceae</taxon>
        <taxon>Evansella</taxon>
    </lineage>
</organism>
<dbReference type="Pfam" id="PF01497">
    <property type="entry name" value="Peripla_BP_2"/>
    <property type="match status" value="1"/>
</dbReference>
<evidence type="ECO:0000313" key="5">
    <source>
        <dbReference type="Proteomes" id="UP000784880"/>
    </source>
</evidence>
<keyword evidence="5" id="KW-1185">Reference proteome</keyword>
<evidence type="ECO:0000256" key="1">
    <source>
        <dbReference type="ARBA" id="ARBA00008814"/>
    </source>
</evidence>
<dbReference type="EMBL" id="JAHQCS010000135">
    <property type="protein sequence ID" value="MBU9713407.1"/>
    <property type="molecule type" value="Genomic_DNA"/>
</dbReference>
<name>A0ABS6JKQ6_9BACI</name>
<comment type="caution">
    <text evidence="4">The sequence shown here is derived from an EMBL/GenBank/DDBJ whole genome shotgun (WGS) entry which is preliminary data.</text>
</comment>
<dbReference type="PANTHER" id="PTHR30535:SF34">
    <property type="entry name" value="MOLYBDATE-BINDING PROTEIN MOLA"/>
    <property type="match status" value="1"/>
</dbReference>
<dbReference type="InterPro" id="IPR050902">
    <property type="entry name" value="ABC_Transporter_SBP"/>
</dbReference>
<keyword evidence="2" id="KW-0732">Signal</keyword>
<evidence type="ECO:0000259" key="3">
    <source>
        <dbReference type="PROSITE" id="PS50983"/>
    </source>
</evidence>
<reference evidence="4 5" key="1">
    <citation type="submission" date="2021-06" db="EMBL/GenBank/DDBJ databases">
        <title>Bacillus sp. RD4P76, an endophyte from a halophyte.</title>
        <authorList>
            <person name="Sun J.-Q."/>
        </authorList>
    </citation>
    <scope>NUCLEOTIDE SEQUENCE [LARGE SCALE GENOMIC DNA]</scope>
    <source>
        <strain evidence="4 5">CGMCC 1.15917</strain>
    </source>
</reference>
<evidence type="ECO:0000313" key="4">
    <source>
        <dbReference type="EMBL" id="MBU9713407.1"/>
    </source>
</evidence>
<protein>
    <submittedName>
        <fullName evidence="4">Cobalamin-binding protein</fullName>
    </submittedName>
</protein>
<dbReference type="PANTHER" id="PTHR30535">
    <property type="entry name" value="VITAMIN B12-BINDING PROTEIN"/>
    <property type="match status" value="1"/>
</dbReference>
<dbReference type="InterPro" id="IPR002491">
    <property type="entry name" value="ABC_transptr_periplasmic_BD"/>
</dbReference>
<dbReference type="Proteomes" id="UP000784880">
    <property type="component" value="Unassembled WGS sequence"/>
</dbReference>
<sequence length="275" mass="32092">MKIVSICPSNTELVEYLGLTSSLVGVDDYSDWPESIKDLPKLGPDLSINMDKVEELKPDLVLASLTVPGMERNIEELKRRNIPYIIIPNPTTMSEIVEGLLYLGEATNRIHRAELTSDRFNHIIDDYIERRKQVRVEKTIYWEWWAKPVFTPGAENWLTEMSHLAGGKNIFEDKKEKSVKTDWDEVRKRNPDVISIVWVGVQHSRVDPKQILRRPQWNQMKAIKNKQLYILEEPYFCRPSPRLLIGLRKIANLLHPDIYPCYRADEDPLLDTRML</sequence>
<proteinExistence type="inferred from homology"/>
<gene>
    <name evidence="4" type="ORF">KS419_16890</name>
</gene>
<dbReference type="CDD" id="cd01144">
    <property type="entry name" value="BtuF"/>
    <property type="match status" value="1"/>
</dbReference>
<dbReference type="PROSITE" id="PS50983">
    <property type="entry name" value="FE_B12_PBP"/>
    <property type="match status" value="1"/>
</dbReference>
<dbReference type="InterPro" id="IPR054828">
    <property type="entry name" value="Vit_B12_bind_prot"/>
</dbReference>
<comment type="similarity">
    <text evidence="1">Belongs to the bacterial solute-binding protein 8 family.</text>
</comment>